<evidence type="ECO:0000313" key="7">
    <source>
        <dbReference type="Proteomes" id="UP000682403"/>
    </source>
</evidence>
<keyword evidence="7" id="KW-1185">Reference proteome</keyword>
<comment type="similarity">
    <text evidence="1">Belongs to the LysR transcriptional regulatory family.</text>
</comment>
<dbReference type="Proteomes" id="UP000682403">
    <property type="component" value="Unassembled WGS sequence"/>
</dbReference>
<protein>
    <submittedName>
        <fullName evidence="6">LysR family transcriptional regulator</fullName>
    </submittedName>
</protein>
<evidence type="ECO:0000256" key="1">
    <source>
        <dbReference type="ARBA" id="ARBA00009437"/>
    </source>
</evidence>
<dbReference type="InterPro" id="IPR000847">
    <property type="entry name" value="LysR_HTH_N"/>
</dbReference>
<dbReference type="SUPFAM" id="SSF53850">
    <property type="entry name" value="Periplasmic binding protein-like II"/>
    <property type="match status" value="1"/>
</dbReference>
<evidence type="ECO:0000313" key="6">
    <source>
        <dbReference type="EMBL" id="MBS2968446.1"/>
    </source>
</evidence>
<reference evidence="6 7" key="1">
    <citation type="submission" date="2021-04" db="EMBL/GenBank/DDBJ databases">
        <title>Metabacillus sp. strain KIGAM252 whole genome sequence.</title>
        <authorList>
            <person name="Seo M.-J."/>
            <person name="Cho E.-S."/>
            <person name="Hwang C.Y."/>
            <person name="Yoon D.J."/>
        </authorList>
    </citation>
    <scope>NUCLEOTIDE SEQUENCE [LARGE SCALE GENOMIC DNA]</scope>
    <source>
        <strain evidence="6 7">KIGAM252</strain>
    </source>
</reference>
<dbReference type="PANTHER" id="PTHR30419:SF28">
    <property type="entry name" value="HTH-TYPE TRANSCRIPTIONAL REGULATOR BSDA"/>
    <property type="match status" value="1"/>
</dbReference>
<sequence>MDLKQLRYFCTIAEEGQVTRAAKKLHMAQPPLSYQLKSLEEELGVLLMERNGKKMELTEAGTILYERANSLLLQMEAAVSEVKEAGEGLSGLLSIGCVKTCFSYIPERIRFFREQYPNVSFRLHEGDSYRLAEDVRNRSIELAIVRLPLDLNDFDCLPLSKDPFAAVVPEHSKMNSTIDMADLAELPLMLLHRVSGIGLFELVVNEFQKLGLEPKIVCQCPDAAMLMSLVREGVGVAILPESTLQSFPNSGLKAVPIKNSELLSDCALIWLKDRYLSKKAVRFRETFLGEGNY</sequence>
<dbReference type="CDD" id="cd05466">
    <property type="entry name" value="PBP2_LTTR_substrate"/>
    <property type="match status" value="1"/>
</dbReference>
<dbReference type="InterPro" id="IPR036390">
    <property type="entry name" value="WH_DNA-bd_sf"/>
</dbReference>
<dbReference type="Gene3D" id="1.10.10.10">
    <property type="entry name" value="Winged helix-like DNA-binding domain superfamily/Winged helix DNA-binding domain"/>
    <property type="match status" value="1"/>
</dbReference>
<evidence type="ECO:0000256" key="4">
    <source>
        <dbReference type="ARBA" id="ARBA00023163"/>
    </source>
</evidence>
<proteinExistence type="inferred from homology"/>
<dbReference type="PRINTS" id="PR00039">
    <property type="entry name" value="HTHLYSR"/>
</dbReference>
<dbReference type="PROSITE" id="PS50931">
    <property type="entry name" value="HTH_LYSR"/>
    <property type="match status" value="1"/>
</dbReference>
<dbReference type="PANTHER" id="PTHR30419">
    <property type="entry name" value="HTH-TYPE TRANSCRIPTIONAL REGULATOR YBHD"/>
    <property type="match status" value="1"/>
</dbReference>
<dbReference type="RefSeq" id="WP_211557234.1">
    <property type="nucleotide sequence ID" value="NZ_JAGVRK010000001.1"/>
</dbReference>
<organism evidence="6 7">
    <name type="scientific">Metabacillus flavus</name>
    <dbReference type="NCBI Taxonomy" id="2823519"/>
    <lineage>
        <taxon>Bacteria</taxon>
        <taxon>Bacillati</taxon>
        <taxon>Bacillota</taxon>
        <taxon>Bacilli</taxon>
        <taxon>Bacillales</taxon>
        <taxon>Bacillaceae</taxon>
        <taxon>Metabacillus</taxon>
    </lineage>
</organism>
<dbReference type="Pfam" id="PF00126">
    <property type="entry name" value="HTH_1"/>
    <property type="match status" value="1"/>
</dbReference>
<keyword evidence="4" id="KW-0804">Transcription</keyword>
<feature type="domain" description="HTH lysR-type" evidence="5">
    <location>
        <begin position="1"/>
        <end position="58"/>
    </location>
</feature>
<evidence type="ECO:0000256" key="3">
    <source>
        <dbReference type="ARBA" id="ARBA00023125"/>
    </source>
</evidence>
<evidence type="ECO:0000259" key="5">
    <source>
        <dbReference type="PROSITE" id="PS50931"/>
    </source>
</evidence>
<dbReference type="Pfam" id="PF03466">
    <property type="entry name" value="LysR_substrate"/>
    <property type="match status" value="1"/>
</dbReference>
<gene>
    <name evidence="6" type="ORF">J9317_06695</name>
</gene>
<dbReference type="SUPFAM" id="SSF46785">
    <property type="entry name" value="Winged helix' DNA-binding domain"/>
    <property type="match status" value="1"/>
</dbReference>
<dbReference type="EMBL" id="JAGVRK010000001">
    <property type="protein sequence ID" value="MBS2968446.1"/>
    <property type="molecule type" value="Genomic_DNA"/>
</dbReference>
<keyword evidence="2" id="KW-0805">Transcription regulation</keyword>
<dbReference type="InterPro" id="IPR050950">
    <property type="entry name" value="HTH-type_LysR_regulators"/>
</dbReference>
<dbReference type="Gene3D" id="3.40.190.290">
    <property type="match status" value="1"/>
</dbReference>
<evidence type="ECO:0000256" key="2">
    <source>
        <dbReference type="ARBA" id="ARBA00023015"/>
    </source>
</evidence>
<name>A0ABS5LCH7_9BACI</name>
<accession>A0ABS5LCH7</accession>
<dbReference type="InterPro" id="IPR036388">
    <property type="entry name" value="WH-like_DNA-bd_sf"/>
</dbReference>
<comment type="caution">
    <text evidence="6">The sequence shown here is derived from an EMBL/GenBank/DDBJ whole genome shotgun (WGS) entry which is preliminary data.</text>
</comment>
<keyword evidence="3" id="KW-0238">DNA-binding</keyword>
<dbReference type="InterPro" id="IPR005119">
    <property type="entry name" value="LysR_subst-bd"/>
</dbReference>